<feature type="region of interest" description="Disordered" evidence="1">
    <location>
        <begin position="496"/>
        <end position="542"/>
    </location>
</feature>
<sequence>MSMTTRNMAASYLALAITVSVTACMPPLKLTPSDAGRVLSSQTLRAPDPGLKGPYGVLTLYYGNGTDKNRLEFRDSISLITDVVDASKLVNLGSSAGSRNRYWGFSPKEMPLNARVWYPDGDGPFPLVLVVHGNHNMKDFSDPGYDYLGKLLATRGYILASVDENFINGGIRGENDARGWFLLKHLEAFKDFNQEAGNPFEGKVDMDNIALIGHSRGGEAVANAAAFNRLSYYPDDASLEFNFDYGIKGIISIAPVDGQYLPTGRKVVVEDVSYLTFHGSHDGDVTSFHGLRIYDRLKFNESDLFNFKSAIYVYRANHGQWNTVWGSHDGGPRSGRSLDLRGLIDAEDQRRFSEIYVSAFLDVVLKGDKQYLPIFRDHRVIGGWLPSTMYITRFETSDFRPLATFEEDIDITVGTEPGVLLKGDSLETWKEELLGLRSSNRNNTSASQENQAVTIGWNNRISGSDTTRHGPPAKYSVELPGGLSERWQLSEGHTLDFMLGPTNSVPKPRGDPDTESSDEESDGREEEGARGSSTGDEVEPEVDLSVELEDAMGRVARVTLSDYGPIRRPLDTWILRRADQERARFADHWELILQTYSIPLGDFKAENQGLDLGQLMKIRFVFDRVHAGEVSIDQIGFSDLDSAFLGARVERNY</sequence>
<gene>
    <name evidence="2" type="ORF">METZ01_LOCUS21051</name>
</gene>
<feature type="compositionally biased region" description="Polar residues" evidence="1">
    <location>
        <begin position="440"/>
        <end position="465"/>
    </location>
</feature>
<dbReference type="Gene3D" id="3.40.50.1820">
    <property type="entry name" value="alpha/beta hydrolase"/>
    <property type="match status" value="1"/>
</dbReference>
<dbReference type="SUPFAM" id="SSF53474">
    <property type="entry name" value="alpha/beta-Hydrolases"/>
    <property type="match status" value="1"/>
</dbReference>
<accession>A0A381PQ23</accession>
<protein>
    <submittedName>
        <fullName evidence="2">Uncharacterized protein</fullName>
    </submittedName>
</protein>
<reference evidence="2" key="1">
    <citation type="submission" date="2018-05" db="EMBL/GenBank/DDBJ databases">
        <authorList>
            <person name="Lanie J.A."/>
            <person name="Ng W.-L."/>
            <person name="Kazmierczak K.M."/>
            <person name="Andrzejewski T.M."/>
            <person name="Davidsen T.M."/>
            <person name="Wayne K.J."/>
            <person name="Tettelin H."/>
            <person name="Glass J.I."/>
            <person name="Rusch D."/>
            <person name="Podicherti R."/>
            <person name="Tsui H.-C.T."/>
            <person name="Winkler M.E."/>
        </authorList>
    </citation>
    <scope>NUCLEOTIDE SEQUENCE</scope>
</reference>
<feature type="compositionally biased region" description="Acidic residues" evidence="1">
    <location>
        <begin position="513"/>
        <end position="525"/>
    </location>
</feature>
<dbReference type="InterPro" id="IPR029058">
    <property type="entry name" value="AB_hydrolase_fold"/>
</dbReference>
<evidence type="ECO:0000256" key="1">
    <source>
        <dbReference type="SAM" id="MobiDB-lite"/>
    </source>
</evidence>
<dbReference type="PROSITE" id="PS51257">
    <property type="entry name" value="PROKAR_LIPOPROTEIN"/>
    <property type="match status" value="1"/>
</dbReference>
<name>A0A381PQ23_9ZZZZ</name>
<proteinExistence type="predicted"/>
<evidence type="ECO:0000313" key="2">
    <source>
        <dbReference type="EMBL" id="SUZ68197.1"/>
    </source>
</evidence>
<organism evidence="2">
    <name type="scientific">marine metagenome</name>
    <dbReference type="NCBI Taxonomy" id="408172"/>
    <lineage>
        <taxon>unclassified sequences</taxon>
        <taxon>metagenomes</taxon>
        <taxon>ecological metagenomes</taxon>
    </lineage>
</organism>
<dbReference type="EMBL" id="UINC01001033">
    <property type="protein sequence ID" value="SUZ68197.1"/>
    <property type="molecule type" value="Genomic_DNA"/>
</dbReference>
<dbReference type="Gene3D" id="2.60.120.430">
    <property type="entry name" value="Galactose-binding lectin"/>
    <property type="match status" value="1"/>
</dbReference>
<dbReference type="AlphaFoldDB" id="A0A381PQ23"/>
<feature type="region of interest" description="Disordered" evidence="1">
    <location>
        <begin position="440"/>
        <end position="477"/>
    </location>
</feature>